<organism evidence="3 4">
    <name type="scientific">Legionella cardiaca</name>
    <dbReference type="NCBI Taxonomy" id="1071983"/>
    <lineage>
        <taxon>Bacteria</taxon>
        <taxon>Pseudomonadati</taxon>
        <taxon>Pseudomonadota</taxon>
        <taxon>Gammaproteobacteria</taxon>
        <taxon>Legionellales</taxon>
        <taxon>Legionellaceae</taxon>
        <taxon>Legionella</taxon>
    </lineage>
</organism>
<dbReference type="Proteomes" id="UP001222087">
    <property type="component" value="Chromosome"/>
</dbReference>
<keyword evidence="1" id="KW-0175">Coiled coil</keyword>
<evidence type="ECO:0000313" key="4">
    <source>
        <dbReference type="Proteomes" id="UP001222087"/>
    </source>
</evidence>
<protein>
    <recommendedName>
        <fullName evidence="5">Ankyrin repeat protein</fullName>
    </recommendedName>
</protein>
<dbReference type="EMBL" id="CP119078">
    <property type="protein sequence ID" value="WED44394.1"/>
    <property type="molecule type" value="Genomic_DNA"/>
</dbReference>
<keyword evidence="2" id="KW-0812">Transmembrane</keyword>
<accession>A0ABY8AXC6</accession>
<sequence length="1462" mass="166884">MGRRVKEGKYTSIADSAVDKLLNRLKPILADLQKKLDTRPEYKKRTIENEFTKNQFAALARIIKVYDDISSNFANGNQPNMAWLLLKNPGLLSDMTSVTNDLSSTHQTIYNLLKKDLASITETAYKAAQKSDSSVIIESFKEELKKAIRKKLANLGTIIPCTNLEKYLLELDRVIDEYDIKNHLSNKSEFIENLKLVISRNFVKDHKKMDFKVVHPISYELIAKIFPFLHEIPAELEDLASFFHPGAGNIPKKVSHVTEKAPSDYTYLVKGEVIDAEEAYRKYRVLLPSILSGKLIDYFEDYKDTLHVRSELAKMNMIREFIHAENKLLEEKTEQFLKDFSTGAVESPHSEALSSIDPKVAADGAEGRLEEELAVFKENEFHIKALIDELTQKLMDYKGKSLRKLLDSHSELAERLVSEASNHDVTYANEILPDLLLVKKTDASFGLLAVQENLARNLQMQKMKLEGVLEHLQENRNRLVLNYHQKRNADISQQLEKLDKAIAGFENFAESSANDLEALERQFSMLEMHYSNVLSIQDELNKLLQIWEHPFYCPSYLKQGLYPAIINIYSANKMALTGHQHTVVKILGFLESQKLELIQRLEKERAAQSMKSANREAFTELQFTKKELLAKKQEEEKSITRVLEDLNEKTIQATKLENDDELQQSKSKRSLMAQSVWGEVTKHKETLSQLGSLDEQKFDRLFALSTLESDQTEKTLLWLEELISTEEKKDKQSTGNKDYFESKRQIQTALMAVSQAITAKKSPLVDVLKNLDELTTFSIKKFYGISIFKRGAGIEVLAKILQQEKEEIERRLACDELSESIDEAKDLVTNQIKWAQQSQDNLLLYKSRSVELLNIKKALEPLVTVNKTIAKKEQEIALVKSDLEQEINKNKEALAQTKTDISNINLEIRILEKIDILLLDVQKLNDYLSTTSENPDQKCNEAEKQFEPLIQASEEIKKLIDEVKSSEYEVSITAIHSVLKTAVKRIANLKIASFNEKFNTISVALDSLPEMSDLKLTLLKEQLINFNIYSQAIQPAFQNIELLQRRLSKTFSEQDNDGNAKTSVSTESGAEGLVPICRGKQELLLQEITTCLEQYKTQIETQKQTLGMTFNETCENKKVHAEAILALKAYLPSIKEEELSHLSDELEKLQPASKGTLGTLNEVINAINLLKKQVEKHEVILNGQKDRIMQRRELVQKFSGIFKEYLQKRHGKYAFKDFFNNADALKRESFIQKLSEEMKGYEETGDGKKVIDYIFQNRNQFHGLTLQPILSRLIIDMTDLGKKIPTSQENYIFAVDPVSTDVHEDALIILKNHEEAHPKLSNALSHLYNAIEVLEQHGVKIGKDGQMVQDLAIRLRKKVDALIYEHPDNLPTPDEYNAFHADFMEHLHSHDDVMSKHRSFWKPFIVNLALALVSVGIALGVKLLTSKRTDGYASFFVETKRFQHVKELDMSLEDVAKAAAAA</sequence>
<dbReference type="RefSeq" id="WP_275090212.1">
    <property type="nucleotide sequence ID" value="NZ_CP119078.1"/>
</dbReference>
<keyword evidence="2" id="KW-1133">Transmembrane helix</keyword>
<evidence type="ECO:0000256" key="1">
    <source>
        <dbReference type="SAM" id="Coils"/>
    </source>
</evidence>
<name>A0ABY8AXC6_9GAMM</name>
<keyword evidence="4" id="KW-1185">Reference proteome</keyword>
<proteinExistence type="predicted"/>
<gene>
    <name evidence="3" type="ORF">PXX05_06300</name>
</gene>
<feature type="coiled-coil region" evidence="1">
    <location>
        <begin position="869"/>
        <end position="900"/>
    </location>
</feature>
<keyword evidence="2" id="KW-0472">Membrane</keyword>
<evidence type="ECO:0008006" key="5">
    <source>
        <dbReference type="Google" id="ProtNLM"/>
    </source>
</evidence>
<feature type="coiled-coil region" evidence="1">
    <location>
        <begin position="455"/>
        <end position="489"/>
    </location>
</feature>
<reference evidence="3 4" key="1">
    <citation type="submission" date="2023-02" db="EMBL/GenBank/DDBJ databases">
        <title>Genome Sequence of L. cardiaca H63T.</title>
        <authorList>
            <person name="Lopez A.E."/>
            <person name="Cianciotto N.P."/>
        </authorList>
    </citation>
    <scope>NUCLEOTIDE SEQUENCE [LARGE SCALE GENOMIC DNA]</scope>
    <source>
        <strain evidence="3 4">H63</strain>
    </source>
</reference>
<evidence type="ECO:0000256" key="2">
    <source>
        <dbReference type="SAM" id="Phobius"/>
    </source>
</evidence>
<feature type="transmembrane region" description="Helical" evidence="2">
    <location>
        <begin position="1404"/>
        <end position="1424"/>
    </location>
</feature>
<feature type="coiled-coil region" evidence="1">
    <location>
        <begin position="625"/>
        <end position="659"/>
    </location>
</feature>
<evidence type="ECO:0000313" key="3">
    <source>
        <dbReference type="EMBL" id="WED44394.1"/>
    </source>
</evidence>